<dbReference type="OrthoDB" id="3358371at2759"/>
<accession>A0A9W8DYF2</accession>
<keyword evidence="2" id="KW-0521">NADP</keyword>
<dbReference type="Gene3D" id="3.90.25.10">
    <property type="entry name" value="UDP-galactose 4-epimerase, domain 1"/>
    <property type="match status" value="1"/>
</dbReference>
<dbReference type="InterPro" id="IPR051164">
    <property type="entry name" value="NmrA-like_oxidored"/>
</dbReference>
<dbReference type="AlphaFoldDB" id="A0A9W8DYF2"/>
<dbReference type="EMBL" id="JANBPT010000041">
    <property type="protein sequence ID" value="KAJ1929270.1"/>
    <property type="molecule type" value="Genomic_DNA"/>
</dbReference>
<evidence type="ECO:0000313" key="5">
    <source>
        <dbReference type="EMBL" id="KAJ1929270.1"/>
    </source>
</evidence>
<dbReference type="CDD" id="cd05251">
    <property type="entry name" value="NmrA_like_SDR_a"/>
    <property type="match status" value="1"/>
</dbReference>
<evidence type="ECO:0000313" key="6">
    <source>
        <dbReference type="Proteomes" id="UP001150569"/>
    </source>
</evidence>
<gene>
    <name evidence="5" type="ORF">IWQ60_001325</name>
</gene>
<evidence type="ECO:0000259" key="4">
    <source>
        <dbReference type="Pfam" id="PF05368"/>
    </source>
</evidence>
<name>A0A9W8DYF2_9FUNG</name>
<dbReference type="Proteomes" id="UP001150569">
    <property type="component" value="Unassembled WGS sequence"/>
</dbReference>
<evidence type="ECO:0000256" key="2">
    <source>
        <dbReference type="ARBA" id="ARBA00022857"/>
    </source>
</evidence>
<comment type="similarity">
    <text evidence="1">Belongs to the NmrA-type oxidoreductase family.</text>
</comment>
<evidence type="ECO:0000256" key="1">
    <source>
        <dbReference type="ARBA" id="ARBA00006328"/>
    </source>
</evidence>
<dbReference type="PANTHER" id="PTHR42748:SF30">
    <property type="entry name" value="NMRA-LIKE DOMAIN-CONTAINING PROTEIN"/>
    <property type="match status" value="1"/>
</dbReference>
<protein>
    <recommendedName>
        <fullName evidence="4">NmrA-like domain-containing protein</fullName>
    </recommendedName>
</protein>
<keyword evidence="6" id="KW-1185">Reference proteome</keyword>
<reference evidence="5" key="1">
    <citation type="submission" date="2022-07" db="EMBL/GenBank/DDBJ databases">
        <title>Phylogenomic reconstructions and comparative analyses of Kickxellomycotina fungi.</title>
        <authorList>
            <person name="Reynolds N.K."/>
            <person name="Stajich J.E."/>
            <person name="Barry K."/>
            <person name="Grigoriev I.V."/>
            <person name="Crous P."/>
            <person name="Smith M.E."/>
        </authorList>
    </citation>
    <scope>NUCLEOTIDE SEQUENCE</scope>
    <source>
        <strain evidence="5">RSA 861</strain>
    </source>
</reference>
<organism evidence="5 6">
    <name type="scientific">Tieghemiomyces parasiticus</name>
    <dbReference type="NCBI Taxonomy" id="78921"/>
    <lineage>
        <taxon>Eukaryota</taxon>
        <taxon>Fungi</taxon>
        <taxon>Fungi incertae sedis</taxon>
        <taxon>Zoopagomycota</taxon>
        <taxon>Kickxellomycotina</taxon>
        <taxon>Dimargaritomycetes</taxon>
        <taxon>Dimargaritales</taxon>
        <taxon>Dimargaritaceae</taxon>
        <taxon>Tieghemiomyces</taxon>
    </lineage>
</organism>
<proteinExistence type="inferred from homology"/>
<comment type="caution">
    <text evidence="5">The sequence shown here is derived from an EMBL/GenBank/DDBJ whole genome shotgun (WGS) entry which is preliminary data.</text>
</comment>
<dbReference type="GO" id="GO:0005634">
    <property type="term" value="C:nucleus"/>
    <property type="evidence" value="ECO:0007669"/>
    <property type="project" value="TreeGrafter"/>
</dbReference>
<keyword evidence="3" id="KW-0560">Oxidoreductase</keyword>
<dbReference type="PANTHER" id="PTHR42748">
    <property type="entry name" value="NITROGEN METABOLITE REPRESSION PROTEIN NMRA FAMILY MEMBER"/>
    <property type="match status" value="1"/>
</dbReference>
<dbReference type="Gene3D" id="3.40.50.720">
    <property type="entry name" value="NAD(P)-binding Rossmann-like Domain"/>
    <property type="match status" value="1"/>
</dbReference>
<dbReference type="InterPro" id="IPR008030">
    <property type="entry name" value="NmrA-like"/>
</dbReference>
<dbReference type="GO" id="GO:0016491">
    <property type="term" value="F:oxidoreductase activity"/>
    <property type="evidence" value="ECO:0007669"/>
    <property type="project" value="UniProtKB-KW"/>
</dbReference>
<evidence type="ECO:0000256" key="3">
    <source>
        <dbReference type="ARBA" id="ARBA00023002"/>
    </source>
</evidence>
<dbReference type="SUPFAM" id="SSF51735">
    <property type="entry name" value="NAD(P)-binding Rossmann-fold domains"/>
    <property type="match status" value="1"/>
</dbReference>
<dbReference type="Pfam" id="PF05368">
    <property type="entry name" value="NmrA"/>
    <property type="match status" value="1"/>
</dbReference>
<dbReference type="InterPro" id="IPR036291">
    <property type="entry name" value="NAD(P)-bd_dom_sf"/>
</dbReference>
<sequence>MDLSAKPTIAVLGATGQQGSAVVNALLDSQRFAVRALSRNVKSSAANALASRGVEVVQADVYNAGDLERAFAGADGVFFTTLFELAPRLLKNELVQGRNVADAAKRAGVKHVIFSTLPSIREISDGKYIHATQFDEKAEVAEYIRSLDLPTTFFVYGYFMTNVTRDPNVYRVVGPDAYELIATVPVHTKVPVTDATGDAGRAVVKAFLNPTDTIGREYLLSSEYKTIAQLAAEVGRHTGKKIRAVQLTPEETSRHVFLRLRPSQDMFNSIHEFGYAPHLTLEPTVQAFGKQGSFADFLAREKKVAFPE</sequence>
<feature type="domain" description="NmrA-like" evidence="4">
    <location>
        <begin position="6"/>
        <end position="273"/>
    </location>
</feature>